<reference evidence="2 3" key="1">
    <citation type="submission" date="2020-05" db="EMBL/GenBank/DDBJ databases">
        <title>Draft genome sequence of Clostridium cochlearium strain AGROS13 isolated from a sheep dairy farm in New Zealand.</title>
        <authorList>
            <person name="Gupta T.B."/>
            <person name="Jauregui R."/>
            <person name="Risson A.N."/>
            <person name="Brightwell G."/>
            <person name="Maclean P."/>
        </authorList>
    </citation>
    <scope>NUCLEOTIDE SEQUENCE [LARGE SCALE GENOMIC DNA]</scope>
    <source>
        <strain evidence="2 3">AGROS13</strain>
    </source>
</reference>
<organism evidence="2 3">
    <name type="scientific">Clostridium cochlearium</name>
    <dbReference type="NCBI Taxonomy" id="1494"/>
    <lineage>
        <taxon>Bacteria</taxon>
        <taxon>Bacillati</taxon>
        <taxon>Bacillota</taxon>
        <taxon>Clostridia</taxon>
        <taxon>Eubacteriales</taxon>
        <taxon>Clostridiaceae</taxon>
        <taxon>Clostridium</taxon>
    </lineage>
</organism>
<comment type="caution">
    <text evidence="2">The sequence shown here is derived from an EMBL/GenBank/DDBJ whole genome shotgun (WGS) entry which is preliminary data.</text>
</comment>
<gene>
    <name evidence="2" type="ORF">HMJ28_09190</name>
</gene>
<dbReference type="Proteomes" id="UP000528432">
    <property type="component" value="Unassembled WGS sequence"/>
</dbReference>
<keyword evidence="1" id="KW-0472">Membrane</keyword>
<protein>
    <submittedName>
        <fullName evidence="2">Uncharacterized protein</fullName>
    </submittedName>
</protein>
<evidence type="ECO:0000256" key="1">
    <source>
        <dbReference type="SAM" id="Phobius"/>
    </source>
</evidence>
<keyword evidence="1" id="KW-0812">Transmembrane</keyword>
<dbReference type="AlphaFoldDB" id="A0A7Y3XZ81"/>
<dbReference type="RefSeq" id="WP_171303673.1">
    <property type="nucleotide sequence ID" value="NZ_JABFIF010000018.1"/>
</dbReference>
<proteinExistence type="predicted"/>
<evidence type="ECO:0000313" key="2">
    <source>
        <dbReference type="EMBL" id="NOH16558.1"/>
    </source>
</evidence>
<keyword evidence="1" id="KW-1133">Transmembrane helix</keyword>
<sequence length="143" mass="16661">MSDFNLSYTMEKKTNKILELKHQLNNTRSNLIIPYGLIGISVCYLILTHNRYADYASFIFTSTNSTISKLKILDFGIIMLLIISYILLRSKIAKYNNLKKSYEILRKDIIHAIDSEFCNCSEKCTCKDTYIKYMEDQGIDLIF</sequence>
<evidence type="ECO:0000313" key="3">
    <source>
        <dbReference type="Proteomes" id="UP000528432"/>
    </source>
</evidence>
<feature type="transmembrane region" description="Helical" evidence="1">
    <location>
        <begin position="31"/>
        <end position="50"/>
    </location>
</feature>
<dbReference type="EMBL" id="JABFIF010000018">
    <property type="protein sequence ID" value="NOH16558.1"/>
    <property type="molecule type" value="Genomic_DNA"/>
</dbReference>
<name>A0A7Y3XZ81_CLOCO</name>
<feature type="transmembrane region" description="Helical" evidence="1">
    <location>
        <begin position="70"/>
        <end position="88"/>
    </location>
</feature>
<accession>A0A7Y3XZ81</accession>